<dbReference type="Proteomes" id="UP000177652">
    <property type="component" value="Unassembled WGS sequence"/>
</dbReference>
<evidence type="ECO:0000313" key="2">
    <source>
        <dbReference type="EMBL" id="OGG66177.1"/>
    </source>
</evidence>
<reference evidence="2 3" key="1">
    <citation type="journal article" date="2016" name="Nat. Commun.">
        <title>Thousands of microbial genomes shed light on interconnected biogeochemical processes in an aquifer system.</title>
        <authorList>
            <person name="Anantharaman K."/>
            <person name="Brown C.T."/>
            <person name="Hug L.A."/>
            <person name="Sharon I."/>
            <person name="Castelle C.J."/>
            <person name="Probst A.J."/>
            <person name="Thomas B.C."/>
            <person name="Singh A."/>
            <person name="Wilkins M.J."/>
            <person name="Karaoz U."/>
            <person name="Brodie E.L."/>
            <person name="Williams K.H."/>
            <person name="Hubbard S.S."/>
            <person name="Banfield J.F."/>
        </authorList>
    </citation>
    <scope>NUCLEOTIDE SEQUENCE [LARGE SCALE GENOMIC DNA]</scope>
</reference>
<gene>
    <name evidence="2" type="ORF">A3D71_01515</name>
</gene>
<organism evidence="2 3">
    <name type="scientific">Candidatus Kaiserbacteria bacterium RIFCSPHIGHO2_02_FULL_55_20</name>
    <dbReference type="NCBI Taxonomy" id="1798497"/>
    <lineage>
        <taxon>Bacteria</taxon>
        <taxon>Candidatus Kaiseribacteriota</taxon>
    </lineage>
</organism>
<evidence type="ECO:0000313" key="3">
    <source>
        <dbReference type="Proteomes" id="UP000177652"/>
    </source>
</evidence>
<keyword evidence="1" id="KW-1133">Transmembrane helix</keyword>
<evidence type="ECO:0008006" key="4">
    <source>
        <dbReference type="Google" id="ProtNLM"/>
    </source>
</evidence>
<protein>
    <recommendedName>
        <fullName evidence="4">Flp family type IVb pilin</fullName>
    </recommendedName>
</protein>
<dbReference type="AlphaFoldDB" id="A0A1F6DXV2"/>
<sequence length="59" mass="6131">MGQPERTVSPATAVEWGLIALGIFIAIVAVMNALTCDGTNELGKIFGAKPAVCQDVDAR</sequence>
<comment type="caution">
    <text evidence="2">The sequence shown here is derived from an EMBL/GenBank/DDBJ whole genome shotgun (WGS) entry which is preliminary data.</text>
</comment>
<evidence type="ECO:0000256" key="1">
    <source>
        <dbReference type="SAM" id="Phobius"/>
    </source>
</evidence>
<feature type="transmembrane region" description="Helical" evidence="1">
    <location>
        <begin position="16"/>
        <end position="34"/>
    </location>
</feature>
<dbReference type="STRING" id="1798497.A3D71_01515"/>
<accession>A0A1F6DXV2</accession>
<dbReference type="EMBL" id="MFLK01000018">
    <property type="protein sequence ID" value="OGG66177.1"/>
    <property type="molecule type" value="Genomic_DNA"/>
</dbReference>
<keyword evidence="1" id="KW-0812">Transmembrane</keyword>
<proteinExistence type="predicted"/>
<keyword evidence="1" id="KW-0472">Membrane</keyword>
<name>A0A1F6DXV2_9BACT</name>